<dbReference type="EMBL" id="JBFTWV010000190">
    <property type="protein sequence ID" value="KAL2784176.1"/>
    <property type="molecule type" value="Genomic_DNA"/>
</dbReference>
<dbReference type="PANTHER" id="PTHR37540:SF5">
    <property type="entry name" value="TRANSCRIPTION FACTOR DOMAIN-CONTAINING PROTEIN"/>
    <property type="match status" value="1"/>
</dbReference>
<gene>
    <name evidence="1" type="ORF">BJX66DRAFT_330149</name>
</gene>
<accession>A0ABR4FLN3</accession>
<proteinExistence type="predicted"/>
<name>A0ABR4FLN3_9EURO</name>
<organism evidence="1 2">
    <name type="scientific">Aspergillus keveii</name>
    <dbReference type="NCBI Taxonomy" id="714993"/>
    <lineage>
        <taxon>Eukaryota</taxon>
        <taxon>Fungi</taxon>
        <taxon>Dikarya</taxon>
        <taxon>Ascomycota</taxon>
        <taxon>Pezizomycotina</taxon>
        <taxon>Eurotiomycetes</taxon>
        <taxon>Eurotiomycetidae</taxon>
        <taxon>Eurotiales</taxon>
        <taxon>Aspergillaceae</taxon>
        <taxon>Aspergillus</taxon>
        <taxon>Aspergillus subgen. Nidulantes</taxon>
    </lineage>
</organism>
<dbReference type="PANTHER" id="PTHR37540">
    <property type="entry name" value="TRANSCRIPTION FACTOR (ACR-2), PUTATIVE-RELATED-RELATED"/>
    <property type="match status" value="1"/>
</dbReference>
<comment type="caution">
    <text evidence="1">The sequence shown here is derived from an EMBL/GenBank/DDBJ whole genome shotgun (WGS) entry which is preliminary data.</text>
</comment>
<protein>
    <submittedName>
        <fullName evidence="1">Uncharacterized protein</fullName>
    </submittedName>
</protein>
<evidence type="ECO:0000313" key="1">
    <source>
        <dbReference type="EMBL" id="KAL2784176.1"/>
    </source>
</evidence>
<sequence length="494" mass="56434">MATVQPQSTEFGFAFVAEDGMGRPSKATDRRLIRSRCMRGKNRKIGVPRRVVHGRTLPFTGIGRHEDHTKLEEDEDAVVNKLAALAEGVQLPALTGRAAPSDLGAMQMASEATVESKIRMFYFLRFFRHVIHPIEHFVDYDISATSWVRWVFSDPAYQQCCLFMYFATGDITQQRAPTPATLYHMQRTIRLLNESLSSPDRMVSVRDSTVAVVIILTIFSCMMGDGSGASAHVAGLQQIIRVRGGLHTFGSDAKLFMKLGRVDLVYALHTGSHGGHLFTYPAAYSPRYYDLGSPQVPMSCVDPSIFGNADPRIITLFREMQYYTTIINSAHVAKHRRPADEFHNSICSFQYRLLQLQGAFDHEDRLYDGRLSETLRLALLSVMATTFQFPGARGGYPYLTMRFRECCQQLVVWAHGPSRDLMRWLLIVGATTVFDVRSMNEQWMWERWRKDVDQVDWKVTRERLREIMWIDAMQDALGRDAFKQLNKYQMFIPV</sequence>
<keyword evidence="2" id="KW-1185">Reference proteome</keyword>
<reference evidence="1 2" key="1">
    <citation type="submission" date="2024-07" db="EMBL/GenBank/DDBJ databases">
        <title>Section-level genome sequencing and comparative genomics of Aspergillus sections Usti and Cavernicolus.</title>
        <authorList>
            <consortium name="Lawrence Berkeley National Laboratory"/>
            <person name="Nybo J.L."/>
            <person name="Vesth T.C."/>
            <person name="Theobald S."/>
            <person name="Frisvad J.C."/>
            <person name="Larsen T.O."/>
            <person name="Kjaerboelling I."/>
            <person name="Rothschild-Mancinelli K."/>
            <person name="Lyhne E.K."/>
            <person name="Kogle M.E."/>
            <person name="Barry K."/>
            <person name="Clum A."/>
            <person name="Na H."/>
            <person name="Ledsgaard L."/>
            <person name="Lin J."/>
            <person name="Lipzen A."/>
            <person name="Kuo A."/>
            <person name="Riley R."/>
            <person name="Mondo S."/>
            <person name="Labutti K."/>
            <person name="Haridas S."/>
            <person name="Pangalinan J."/>
            <person name="Salamov A.A."/>
            <person name="Simmons B.A."/>
            <person name="Magnuson J.K."/>
            <person name="Chen J."/>
            <person name="Drula E."/>
            <person name="Henrissat B."/>
            <person name="Wiebenga A."/>
            <person name="Lubbers R.J."/>
            <person name="Gomes A.C."/>
            <person name="Makela M.R."/>
            <person name="Stajich J."/>
            <person name="Grigoriev I.V."/>
            <person name="Mortensen U.H."/>
            <person name="De Vries R.P."/>
            <person name="Baker S.E."/>
            <person name="Andersen M.R."/>
        </authorList>
    </citation>
    <scope>NUCLEOTIDE SEQUENCE [LARGE SCALE GENOMIC DNA]</scope>
    <source>
        <strain evidence="1 2">CBS 209.92</strain>
    </source>
</reference>
<dbReference type="Proteomes" id="UP001610563">
    <property type="component" value="Unassembled WGS sequence"/>
</dbReference>
<evidence type="ECO:0000313" key="2">
    <source>
        <dbReference type="Proteomes" id="UP001610563"/>
    </source>
</evidence>